<sequence>MIIRNVAQMPTSGGIAVRAICCVP</sequence>
<gene>
    <name evidence="1" type="ORF">TSAR_011995</name>
</gene>
<accession>A0A232EHT2</accession>
<reference evidence="1 2" key="1">
    <citation type="journal article" date="2017" name="Curr. Biol.">
        <title>The Evolution of Venom by Co-option of Single-Copy Genes.</title>
        <authorList>
            <person name="Martinson E.O."/>
            <person name="Mrinalini"/>
            <person name="Kelkar Y.D."/>
            <person name="Chang C.H."/>
            <person name="Werren J.H."/>
        </authorList>
    </citation>
    <scope>NUCLEOTIDE SEQUENCE [LARGE SCALE GENOMIC DNA]</scope>
    <source>
        <strain evidence="1 2">Alberta</strain>
        <tissue evidence="1">Whole body</tissue>
    </source>
</reference>
<evidence type="ECO:0000313" key="1">
    <source>
        <dbReference type="EMBL" id="OXU17878.1"/>
    </source>
</evidence>
<name>A0A232EHT2_9HYME</name>
<organism evidence="1 2">
    <name type="scientific">Trichomalopsis sarcophagae</name>
    <dbReference type="NCBI Taxonomy" id="543379"/>
    <lineage>
        <taxon>Eukaryota</taxon>
        <taxon>Metazoa</taxon>
        <taxon>Ecdysozoa</taxon>
        <taxon>Arthropoda</taxon>
        <taxon>Hexapoda</taxon>
        <taxon>Insecta</taxon>
        <taxon>Pterygota</taxon>
        <taxon>Neoptera</taxon>
        <taxon>Endopterygota</taxon>
        <taxon>Hymenoptera</taxon>
        <taxon>Apocrita</taxon>
        <taxon>Proctotrupomorpha</taxon>
        <taxon>Chalcidoidea</taxon>
        <taxon>Pteromalidae</taxon>
        <taxon>Pteromalinae</taxon>
        <taxon>Trichomalopsis</taxon>
    </lineage>
</organism>
<dbReference type="AlphaFoldDB" id="A0A232EHT2"/>
<dbReference type="Proteomes" id="UP000215335">
    <property type="component" value="Unassembled WGS sequence"/>
</dbReference>
<dbReference type="EMBL" id="NNAY01004455">
    <property type="protein sequence ID" value="OXU17878.1"/>
    <property type="molecule type" value="Genomic_DNA"/>
</dbReference>
<protein>
    <submittedName>
        <fullName evidence="1">Uncharacterized protein</fullName>
    </submittedName>
</protein>
<keyword evidence="2" id="KW-1185">Reference proteome</keyword>
<comment type="caution">
    <text evidence="1">The sequence shown here is derived from an EMBL/GenBank/DDBJ whole genome shotgun (WGS) entry which is preliminary data.</text>
</comment>
<evidence type="ECO:0000313" key="2">
    <source>
        <dbReference type="Proteomes" id="UP000215335"/>
    </source>
</evidence>
<proteinExistence type="predicted"/>